<dbReference type="Proteomes" id="UP001451571">
    <property type="component" value="Chromosome"/>
</dbReference>
<keyword evidence="2" id="KW-0547">Nucleotide-binding</keyword>
<dbReference type="SMART" id="SM00382">
    <property type="entry name" value="AAA"/>
    <property type="match status" value="1"/>
</dbReference>
<evidence type="ECO:0000256" key="1">
    <source>
        <dbReference type="ARBA" id="ARBA00022448"/>
    </source>
</evidence>
<keyword evidence="6" id="KW-1185">Reference proteome</keyword>
<name>A0ABZ3EV80_9FIRM</name>
<evidence type="ECO:0000313" key="5">
    <source>
        <dbReference type="EMBL" id="XAH73720.1"/>
    </source>
</evidence>
<evidence type="ECO:0000256" key="3">
    <source>
        <dbReference type="ARBA" id="ARBA00022840"/>
    </source>
</evidence>
<organism evidence="5 6">
    <name type="scientific">Kineothrix sedimenti</name>
    <dbReference type="NCBI Taxonomy" id="3123317"/>
    <lineage>
        <taxon>Bacteria</taxon>
        <taxon>Bacillati</taxon>
        <taxon>Bacillota</taxon>
        <taxon>Clostridia</taxon>
        <taxon>Lachnospirales</taxon>
        <taxon>Lachnospiraceae</taxon>
        <taxon>Kineothrix</taxon>
    </lineage>
</organism>
<dbReference type="InterPro" id="IPR027417">
    <property type="entry name" value="P-loop_NTPase"/>
</dbReference>
<dbReference type="SUPFAM" id="SSF52540">
    <property type="entry name" value="P-loop containing nucleoside triphosphate hydrolases"/>
    <property type="match status" value="1"/>
</dbReference>
<dbReference type="InterPro" id="IPR015854">
    <property type="entry name" value="ABC_transpr_LolD-like"/>
</dbReference>
<gene>
    <name evidence="5" type="ORF">V6984_19805</name>
</gene>
<accession>A0ABZ3EV80</accession>
<keyword evidence="3 5" id="KW-0067">ATP-binding</keyword>
<dbReference type="PANTHER" id="PTHR24220:SF86">
    <property type="entry name" value="ABC TRANSPORTER ABCH.1"/>
    <property type="match status" value="1"/>
</dbReference>
<dbReference type="InterPro" id="IPR003439">
    <property type="entry name" value="ABC_transporter-like_ATP-bd"/>
</dbReference>
<evidence type="ECO:0000313" key="6">
    <source>
        <dbReference type="Proteomes" id="UP001451571"/>
    </source>
</evidence>
<protein>
    <submittedName>
        <fullName evidence="5">ABC transporter ATP-binding protein</fullName>
    </submittedName>
</protein>
<dbReference type="PROSITE" id="PS50893">
    <property type="entry name" value="ABC_TRANSPORTER_2"/>
    <property type="match status" value="1"/>
</dbReference>
<feature type="domain" description="ABC transporter" evidence="4">
    <location>
        <begin position="7"/>
        <end position="238"/>
    </location>
</feature>
<dbReference type="PANTHER" id="PTHR24220">
    <property type="entry name" value="IMPORT ATP-BINDING PROTEIN"/>
    <property type="match status" value="1"/>
</dbReference>
<dbReference type="InterPro" id="IPR017911">
    <property type="entry name" value="MacB-like_ATP-bd"/>
</dbReference>
<dbReference type="EMBL" id="CP146256">
    <property type="protein sequence ID" value="XAH73720.1"/>
    <property type="molecule type" value="Genomic_DNA"/>
</dbReference>
<proteinExistence type="predicted"/>
<dbReference type="GO" id="GO:0005524">
    <property type="term" value="F:ATP binding"/>
    <property type="evidence" value="ECO:0007669"/>
    <property type="project" value="UniProtKB-KW"/>
</dbReference>
<reference evidence="5 6" key="1">
    <citation type="submission" date="2024-02" db="EMBL/GenBank/DDBJ databases">
        <title>Bacterial strain from lacustrine sediment.</title>
        <authorList>
            <person name="Petit C."/>
            <person name="Fadhlaoui K."/>
        </authorList>
    </citation>
    <scope>NUCLEOTIDE SEQUENCE [LARGE SCALE GENOMIC DNA]</scope>
    <source>
        <strain evidence="5 6">IPX-CK</strain>
    </source>
</reference>
<dbReference type="CDD" id="cd03255">
    <property type="entry name" value="ABC_MJ0796_LolCDE_FtsE"/>
    <property type="match status" value="1"/>
</dbReference>
<keyword evidence="1" id="KW-0813">Transport</keyword>
<dbReference type="Pfam" id="PF00005">
    <property type="entry name" value="ABC_tran"/>
    <property type="match status" value="1"/>
</dbReference>
<dbReference type="InterPro" id="IPR017871">
    <property type="entry name" value="ABC_transporter-like_CS"/>
</dbReference>
<dbReference type="RefSeq" id="WP_342757323.1">
    <property type="nucleotide sequence ID" value="NZ_CP146256.1"/>
</dbReference>
<sequence>MEKRPIIELNDIIKRFYVGQPNELQILNGISMTVREGEFVSIVGASGSGKSTLMNIIGILDRPTEGSYVLDDVNVIAARDESLSKIRNRKIGFVFQTYNLIARTNAIKNVEMPMLYAGMGRKARVERAKELLDMVGMGDRMHHLPEELSGGQKQRVAIARAMCNDPAIILADEPTGALDSQTGRMVMDLFHQLHEEQGKTIVLITHSPELAEETEKIITLKDGSIIGERKGSGRACSS</sequence>
<dbReference type="Gene3D" id="3.40.50.300">
    <property type="entry name" value="P-loop containing nucleotide triphosphate hydrolases"/>
    <property type="match status" value="1"/>
</dbReference>
<evidence type="ECO:0000256" key="2">
    <source>
        <dbReference type="ARBA" id="ARBA00022741"/>
    </source>
</evidence>
<dbReference type="PROSITE" id="PS00211">
    <property type="entry name" value="ABC_TRANSPORTER_1"/>
    <property type="match status" value="1"/>
</dbReference>
<dbReference type="InterPro" id="IPR003593">
    <property type="entry name" value="AAA+_ATPase"/>
</dbReference>
<evidence type="ECO:0000259" key="4">
    <source>
        <dbReference type="PROSITE" id="PS50893"/>
    </source>
</evidence>